<reference evidence="1" key="1">
    <citation type="submission" date="2022-04" db="EMBL/GenBank/DDBJ databases">
        <title>Jade perch genome.</title>
        <authorList>
            <person name="Chao B."/>
        </authorList>
    </citation>
    <scope>NUCLEOTIDE SEQUENCE</scope>
    <source>
        <strain evidence="1">CB-2022</strain>
    </source>
</reference>
<keyword evidence="2" id="KW-1185">Reference proteome</keyword>
<comment type="caution">
    <text evidence="1">The sequence shown here is derived from an EMBL/GenBank/DDBJ whole genome shotgun (WGS) entry which is preliminary data.</text>
</comment>
<dbReference type="EMBL" id="CM041531">
    <property type="protein sequence ID" value="KAI3377699.1"/>
    <property type="molecule type" value="Genomic_DNA"/>
</dbReference>
<evidence type="ECO:0000313" key="2">
    <source>
        <dbReference type="Proteomes" id="UP000831701"/>
    </source>
</evidence>
<name>A0ACB8XCH1_9TELE</name>
<sequence>MPPQRVFALPRQQSLLLPAVINPFVQDTKLPTAAIIKCVLLGIFLVPVRAILMSLVLMVTWPVAVIITFKHPLKGAVEPMTGWRRFMCRKVMAALGRAYYFCMGFRVVVKGKQVSSSEAPILAVAPHSTFFDGIVCIVAGLPSTVSRVENLATPIFGRFVRCLQPVLVSRKDPDSRKNTIQEIDSRAKSGGHWPQVLIFPEGTCTNRSCLITFKQGAFIPGVPVQPVLMRYPNKLVSSCDCYTEMKHFTSCLKSNLHKGQDTVSWTWQGFNFVSMLRTVVELDRKTLLLLTLSQLYTTVEIEFLPPHIPSEEEKKTPSLFANRVRDIMAQALGVPVTDHTYEDCRLMISAGELTLPMEAGLVEFTKISRKLNLKWDNMRKELECFAAMASSCNGGRITIEEFAGFLKLPVNPALEELFALFDRNGDGTIDFREYVIGVTILCRPANTDDVLRMAFKLFDTDEDERITREEFTALLRSALGVSDLNMAKLFKEIDADCSGFITFNEFQAFATSHPEYAKLFTTYLELQRYQAIQEARPGDLELAGQTGFGEAQEDSTSDKKDD</sequence>
<evidence type="ECO:0000313" key="1">
    <source>
        <dbReference type="EMBL" id="KAI3377699.1"/>
    </source>
</evidence>
<organism evidence="1 2">
    <name type="scientific">Scortum barcoo</name>
    <name type="common">barcoo grunter</name>
    <dbReference type="NCBI Taxonomy" id="214431"/>
    <lineage>
        <taxon>Eukaryota</taxon>
        <taxon>Metazoa</taxon>
        <taxon>Chordata</taxon>
        <taxon>Craniata</taxon>
        <taxon>Vertebrata</taxon>
        <taxon>Euteleostomi</taxon>
        <taxon>Actinopterygii</taxon>
        <taxon>Neopterygii</taxon>
        <taxon>Teleostei</taxon>
        <taxon>Neoteleostei</taxon>
        <taxon>Acanthomorphata</taxon>
        <taxon>Eupercaria</taxon>
        <taxon>Centrarchiformes</taxon>
        <taxon>Terapontoidei</taxon>
        <taxon>Terapontidae</taxon>
        <taxon>Scortum</taxon>
    </lineage>
</organism>
<protein>
    <submittedName>
        <fullName evidence="1">Uncharacterized protein</fullName>
    </submittedName>
</protein>
<proteinExistence type="predicted"/>
<accession>A0ACB8XCH1</accession>
<dbReference type="Proteomes" id="UP000831701">
    <property type="component" value="Chromosome 1"/>
</dbReference>
<gene>
    <name evidence="1" type="ORF">L3Q82_008856</name>
</gene>